<feature type="chain" id="PRO_5015848958" description="Lipocalin-like domain-containing protein" evidence="1">
    <location>
        <begin position="26"/>
        <end position="151"/>
    </location>
</feature>
<protein>
    <recommendedName>
        <fullName evidence="4">Lipocalin-like domain-containing protein</fullName>
    </recommendedName>
</protein>
<evidence type="ECO:0008006" key="4">
    <source>
        <dbReference type="Google" id="ProtNLM"/>
    </source>
</evidence>
<dbReference type="Proteomes" id="UP000214746">
    <property type="component" value="Unassembled WGS sequence"/>
</dbReference>
<gene>
    <name evidence="2" type="ORF">CBW46_016230</name>
</gene>
<feature type="signal peptide" evidence="1">
    <location>
        <begin position="1"/>
        <end position="25"/>
    </location>
</feature>
<comment type="caution">
    <text evidence="2">The sequence shown here is derived from an EMBL/GenBank/DDBJ whole genome shotgun (WGS) entry which is preliminary data.</text>
</comment>
<sequence length="151" mass="16931">MKKLFYYSALLMIILLISSCGKSSASIPATPKEDPAPAYFGNWTVHKLVGSAPISTEADKSIIGMNATYTQEKAAFGDNEIVNPQYEQLEMSNDEFFAEYRTQLSEIGINTQSVNVVRVRDWTSPGSVLIMEDEQTMITVWDGNFFELQKE</sequence>
<keyword evidence="1" id="KW-0732">Signal</keyword>
<dbReference type="EMBL" id="NHRJ02000012">
    <property type="protein sequence ID" value="PZE19872.1"/>
    <property type="molecule type" value="Genomic_DNA"/>
</dbReference>
<keyword evidence="3" id="KW-1185">Reference proteome</keyword>
<evidence type="ECO:0000313" key="2">
    <source>
        <dbReference type="EMBL" id="PZE19872.1"/>
    </source>
</evidence>
<evidence type="ECO:0000256" key="1">
    <source>
        <dbReference type="SAM" id="SignalP"/>
    </source>
</evidence>
<organism evidence="2 3">
    <name type="scientific">Paenibacillus xerothermodurans</name>
    <dbReference type="NCBI Taxonomy" id="1977292"/>
    <lineage>
        <taxon>Bacteria</taxon>
        <taxon>Bacillati</taxon>
        <taxon>Bacillota</taxon>
        <taxon>Bacilli</taxon>
        <taxon>Bacillales</taxon>
        <taxon>Paenibacillaceae</taxon>
        <taxon>Paenibacillus</taxon>
    </lineage>
</organism>
<proteinExistence type="predicted"/>
<evidence type="ECO:0000313" key="3">
    <source>
        <dbReference type="Proteomes" id="UP000214746"/>
    </source>
</evidence>
<accession>A0A2W1NW01</accession>
<dbReference type="PROSITE" id="PS51257">
    <property type="entry name" value="PROKAR_LIPOPROTEIN"/>
    <property type="match status" value="1"/>
</dbReference>
<dbReference type="AlphaFoldDB" id="A0A2W1NW01"/>
<dbReference type="OrthoDB" id="2641611at2"/>
<dbReference type="RefSeq" id="WP_089201046.1">
    <property type="nucleotide sequence ID" value="NZ_NHRJ02000012.1"/>
</dbReference>
<reference evidence="2" key="1">
    <citation type="submission" date="2018-06" db="EMBL/GenBank/DDBJ databases">
        <title>Paenibacillus xerothermodurans sp. nov. an extremely dry heat resistant spore forming bacterium isolated from the soil of Cape Canaveral, Florida.</title>
        <authorList>
            <person name="Seuylemezian A."/>
            <person name="Kaur N."/>
            <person name="Patil P."/>
            <person name="Patil P."/>
            <person name="Mayilraj S."/>
            <person name="Vaishampayan P."/>
        </authorList>
    </citation>
    <scope>NUCLEOTIDE SEQUENCE [LARGE SCALE GENOMIC DNA]</scope>
    <source>
        <strain evidence="2">ATCC 27380</strain>
    </source>
</reference>
<name>A0A2W1NW01_PAEXE</name>